<dbReference type="AlphaFoldDB" id="A0A5N5FYF2"/>
<sequence>MMVARDAPMFVKEWQFPALVLEGDAFDDTSHFGNILNDTRSIVHSLPNWKVEFSGTETNKVAHKLARMSLSYGNTVTWFEEPPDVILDLLFEDSNS</sequence>
<dbReference type="GO" id="GO:0003676">
    <property type="term" value="F:nucleic acid binding"/>
    <property type="evidence" value="ECO:0007669"/>
    <property type="project" value="InterPro"/>
</dbReference>
<evidence type="ECO:0000259" key="1">
    <source>
        <dbReference type="Pfam" id="PF13456"/>
    </source>
</evidence>
<dbReference type="InterPro" id="IPR002156">
    <property type="entry name" value="RNaseH_domain"/>
</dbReference>
<proteinExistence type="predicted"/>
<dbReference type="Pfam" id="PF13456">
    <property type="entry name" value="RVT_3"/>
    <property type="match status" value="1"/>
</dbReference>
<protein>
    <recommendedName>
        <fullName evidence="1">RNase H type-1 domain-containing protein</fullName>
    </recommendedName>
</protein>
<reference evidence="3" key="2">
    <citation type="submission" date="2019-10" db="EMBL/GenBank/DDBJ databases">
        <title>A de novo genome assembly of a pear dwarfing rootstock.</title>
        <authorList>
            <person name="Wang F."/>
            <person name="Wang J."/>
            <person name="Li S."/>
            <person name="Zhang Y."/>
            <person name="Fang M."/>
            <person name="Ma L."/>
            <person name="Zhao Y."/>
            <person name="Jiang S."/>
        </authorList>
    </citation>
    <scope>NUCLEOTIDE SEQUENCE [LARGE SCALE GENOMIC DNA]</scope>
</reference>
<reference evidence="2 3" key="1">
    <citation type="submission" date="2019-09" db="EMBL/GenBank/DDBJ databases">
        <authorList>
            <person name="Ou C."/>
        </authorList>
    </citation>
    <scope>NUCLEOTIDE SEQUENCE [LARGE SCALE GENOMIC DNA]</scope>
    <source>
        <strain evidence="2">S2</strain>
        <tissue evidence="2">Leaf</tissue>
    </source>
</reference>
<dbReference type="OrthoDB" id="1906820at2759"/>
<dbReference type="Proteomes" id="UP000327157">
    <property type="component" value="Chromosome 11"/>
</dbReference>
<evidence type="ECO:0000313" key="2">
    <source>
        <dbReference type="EMBL" id="KAB2606581.1"/>
    </source>
</evidence>
<dbReference type="GO" id="GO:0004523">
    <property type="term" value="F:RNA-DNA hybrid ribonuclease activity"/>
    <property type="evidence" value="ECO:0007669"/>
    <property type="project" value="InterPro"/>
</dbReference>
<name>A0A5N5FYF2_9ROSA</name>
<evidence type="ECO:0000313" key="3">
    <source>
        <dbReference type="Proteomes" id="UP000327157"/>
    </source>
</evidence>
<dbReference type="EMBL" id="SMOL01000559">
    <property type="protein sequence ID" value="KAB2606581.1"/>
    <property type="molecule type" value="Genomic_DNA"/>
</dbReference>
<reference evidence="2 3" key="3">
    <citation type="submission" date="2019-11" db="EMBL/GenBank/DDBJ databases">
        <title>A de novo genome assembly of a pear dwarfing rootstock.</title>
        <authorList>
            <person name="Wang F."/>
            <person name="Wang J."/>
            <person name="Li S."/>
            <person name="Zhang Y."/>
            <person name="Fang M."/>
            <person name="Ma L."/>
            <person name="Zhao Y."/>
            <person name="Jiang S."/>
        </authorList>
    </citation>
    <scope>NUCLEOTIDE SEQUENCE [LARGE SCALE GENOMIC DNA]</scope>
    <source>
        <strain evidence="2">S2</strain>
        <tissue evidence="2">Leaf</tissue>
    </source>
</reference>
<gene>
    <name evidence="2" type="ORF">D8674_006298</name>
</gene>
<comment type="caution">
    <text evidence="2">The sequence shown here is derived from an EMBL/GenBank/DDBJ whole genome shotgun (WGS) entry which is preliminary data.</text>
</comment>
<keyword evidence="3" id="KW-1185">Reference proteome</keyword>
<organism evidence="2 3">
    <name type="scientific">Pyrus ussuriensis x Pyrus communis</name>
    <dbReference type="NCBI Taxonomy" id="2448454"/>
    <lineage>
        <taxon>Eukaryota</taxon>
        <taxon>Viridiplantae</taxon>
        <taxon>Streptophyta</taxon>
        <taxon>Embryophyta</taxon>
        <taxon>Tracheophyta</taxon>
        <taxon>Spermatophyta</taxon>
        <taxon>Magnoliopsida</taxon>
        <taxon>eudicotyledons</taxon>
        <taxon>Gunneridae</taxon>
        <taxon>Pentapetalae</taxon>
        <taxon>rosids</taxon>
        <taxon>fabids</taxon>
        <taxon>Rosales</taxon>
        <taxon>Rosaceae</taxon>
        <taxon>Amygdaloideae</taxon>
        <taxon>Maleae</taxon>
        <taxon>Pyrus</taxon>
    </lineage>
</organism>
<feature type="domain" description="RNase H type-1" evidence="1">
    <location>
        <begin position="28"/>
        <end position="68"/>
    </location>
</feature>
<accession>A0A5N5FYF2</accession>